<dbReference type="EMBL" id="MU003497">
    <property type="protein sequence ID" value="KAF2474497.1"/>
    <property type="molecule type" value="Genomic_DNA"/>
</dbReference>
<comment type="caution">
    <text evidence="1">The sequence shown here is derived from an EMBL/GenBank/DDBJ whole genome shotgun (WGS) entry which is preliminary data.</text>
</comment>
<gene>
    <name evidence="1" type="ORF">BDR25DRAFT_254681</name>
</gene>
<keyword evidence="2" id="KW-1185">Reference proteome</keyword>
<protein>
    <submittedName>
        <fullName evidence="1">Uncharacterized protein</fullName>
    </submittedName>
</protein>
<accession>A0ACB6R601</accession>
<evidence type="ECO:0000313" key="1">
    <source>
        <dbReference type="EMBL" id="KAF2474497.1"/>
    </source>
</evidence>
<name>A0ACB6R601_9PLEO</name>
<proteinExistence type="predicted"/>
<dbReference type="Proteomes" id="UP000799755">
    <property type="component" value="Unassembled WGS sequence"/>
</dbReference>
<evidence type="ECO:0000313" key="2">
    <source>
        <dbReference type="Proteomes" id="UP000799755"/>
    </source>
</evidence>
<organism evidence="1 2">
    <name type="scientific">Lindgomyces ingoldianus</name>
    <dbReference type="NCBI Taxonomy" id="673940"/>
    <lineage>
        <taxon>Eukaryota</taxon>
        <taxon>Fungi</taxon>
        <taxon>Dikarya</taxon>
        <taxon>Ascomycota</taxon>
        <taxon>Pezizomycotina</taxon>
        <taxon>Dothideomycetes</taxon>
        <taxon>Pleosporomycetidae</taxon>
        <taxon>Pleosporales</taxon>
        <taxon>Lindgomycetaceae</taxon>
        <taxon>Lindgomyces</taxon>
    </lineage>
</organism>
<sequence length="908" mass="100525">MLSSSEGRRRKKDPDRERSSPRSKDKDREKDREKDPERHKRSKSSKTSRKSSLSASKEGDRDRDRLNELSSKERIKTPSSHASRSSNRMAVVPEMERRASLGSPTASRTSLPYPTFSKTYSKENIYSREEGAERRKSLFTPEPTDLGDESLDKEKESGSHDNVPSPSRAPPSPPLTATTAADLRKTASANSMRRKNSEALEKEMEGGRRSVDSGTKITSEPRFTASRSSVREDDTRVEGTDLTSTTTSSRPSTVRQSDKSPHLAPPQTRLGSPSNARPPGRATSASRTTTREASEVTQSTDSDATSIAPDRQNLRRQPAASPTNSETSPASVVDSSPRTPTQHSVLPSVLSTQKDRPPTVEILTDPVSRTQSIDPSYSDSPLTPPPPPPPPALGDPPRVDYLLQNGGLPRPVPRSLFAVIDNRPIMSYSTYQSPQVAGAQFQDVNQFFAPFRKLLDDYATVLNNNGSLAVATGYKSIARRLLDRLENVFARNIASEHCTCIMCVHEAEFSDEAGINWGEILELVSGRCDLPVWPPFDKTTTDTLGIPDLEAPCQRIDDDVPEEYREHYAHQSRKTKVTVQSWLSNQQEAAPEDADDETLEFAMCTRLPSDKRPLFYALLYGMKTLPSRNFQPQHVVERGTPPSIAKAAIALERLYRLANRPRDHVVVMYLLRNPNMHNILATLSAVTKQEWEILISGRFDGFLWSGAENIPNLSSPPPVSRNPSGATPSRIVSPFSQGPFTPFSPGPSPAPYPASRPGSTRLLAGPAPVQMDEETEIAVLAEVEREIYLGMEALEDSFEHLHNCAEVLRRQLRERCSSLSIQAQARRGPMSGGIQVRTDTPASYRPDLDGDALEDLRSDIGPDDSASNVSHNRRRRGHRAKARHTPAPVEEESEEDVGLVQRVRKMKF</sequence>
<reference evidence="1" key="1">
    <citation type="journal article" date="2020" name="Stud. Mycol.">
        <title>101 Dothideomycetes genomes: a test case for predicting lifestyles and emergence of pathogens.</title>
        <authorList>
            <person name="Haridas S."/>
            <person name="Albert R."/>
            <person name="Binder M."/>
            <person name="Bloem J."/>
            <person name="Labutti K."/>
            <person name="Salamov A."/>
            <person name="Andreopoulos B."/>
            <person name="Baker S."/>
            <person name="Barry K."/>
            <person name="Bills G."/>
            <person name="Bluhm B."/>
            <person name="Cannon C."/>
            <person name="Castanera R."/>
            <person name="Culley D."/>
            <person name="Daum C."/>
            <person name="Ezra D."/>
            <person name="Gonzalez J."/>
            <person name="Henrissat B."/>
            <person name="Kuo A."/>
            <person name="Liang C."/>
            <person name="Lipzen A."/>
            <person name="Lutzoni F."/>
            <person name="Magnuson J."/>
            <person name="Mondo S."/>
            <person name="Nolan M."/>
            <person name="Ohm R."/>
            <person name="Pangilinan J."/>
            <person name="Park H.-J."/>
            <person name="Ramirez L."/>
            <person name="Alfaro M."/>
            <person name="Sun H."/>
            <person name="Tritt A."/>
            <person name="Yoshinaga Y."/>
            <person name="Zwiers L.-H."/>
            <person name="Turgeon B."/>
            <person name="Goodwin S."/>
            <person name="Spatafora J."/>
            <person name="Crous P."/>
            <person name="Grigoriev I."/>
        </authorList>
    </citation>
    <scope>NUCLEOTIDE SEQUENCE</scope>
    <source>
        <strain evidence="1">ATCC 200398</strain>
    </source>
</reference>